<dbReference type="Proteomes" id="UP000235943">
    <property type="component" value="Unassembled WGS sequence"/>
</dbReference>
<reference evidence="2 3" key="1">
    <citation type="submission" date="2018-01" db="EMBL/GenBank/DDBJ databases">
        <title>Draft genome sequence of Streptomyces sp. 13K301.</title>
        <authorList>
            <person name="Sahin N."/>
            <person name="Saygin H."/>
            <person name="Ay H."/>
        </authorList>
    </citation>
    <scope>NUCLEOTIDE SEQUENCE [LARGE SCALE GENOMIC DNA]</scope>
    <source>
        <strain evidence="2 3">13K301</strain>
    </source>
</reference>
<evidence type="ECO:0000313" key="2">
    <source>
        <dbReference type="EMBL" id="PNG23528.1"/>
    </source>
</evidence>
<evidence type="ECO:0000259" key="1">
    <source>
        <dbReference type="Pfam" id="PF00665"/>
    </source>
</evidence>
<accession>A0A2N8TWZ1</accession>
<dbReference type="AlphaFoldDB" id="A0A2N8TWZ1"/>
<dbReference type="Pfam" id="PF00665">
    <property type="entry name" value="rve"/>
    <property type="match status" value="1"/>
</dbReference>
<dbReference type="PANTHER" id="PTHR46889">
    <property type="entry name" value="TRANSPOSASE INSF FOR INSERTION SEQUENCE IS3B-RELATED"/>
    <property type="match status" value="1"/>
</dbReference>
<comment type="caution">
    <text evidence="2">The sequence shown here is derived from an EMBL/GenBank/DDBJ whole genome shotgun (WGS) entry which is preliminary data.</text>
</comment>
<dbReference type="SUPFAM" id="SSF53098">
    <property type="entry name" value="Ribonuclease H-like"/>
    <property type="match status" value="1"/>
</dbReference>
<protein>
    <recommendedName>
        <fullName evidence="1">Integrase catalytic domain-containing protein</fullName>
    </recommendedName>
</protein>
<dbReference type="InterPro" id="IPR012337">
    <property type="entry name" value="RNaseH-like_sf"/>
</dbReference>
<proteinExistence type="predicted"/>
<dbReference type="InterPro" id="IPR001584">
    <property type="entry name" value="Integrase_cat-core"/>
</dbReference>
<organism evidence="2 3">
    <name type="scientific">Streptomyces cahuitamycinicus</name>
    <dbReference type="NCBI Taxonomy" id="2070367"/>
    <lineage>
        <taxon>Bacteria</taxon>
        <taxon>Bacillati</taxon>
        <taxon>Actinomycetota</taxon>
        <taxon>Actinomycetes</taxon>
        <taxon>Kitasatosporales</taxon>
        <taxon>Streptomycetaceae</taxon>
        <taxon>Streptomyces</taxon>
    </lineage>
</organism>
<dbReference type="InterPro" id="IPR050900">
    <property type="entry name" value="Transposase_IS3/IS150/IS904"/>
</dbReference>
<dbReference type="GO" id="GO:0015074">
    <property type="term" value="P:DNA integration"/>
    <property type="evidence" value="ECO:0007669"/>
    <property type="project" value="InterPro"/>
</dbReference>
<sequence>MTYLPLAGGEFLCVATVLDCFSRKVAGWSIAGHMRTGLVTDALQTAASTRDGPADNEQWCTRLWELTTRREAQES</sequence>
<dbReference type="EMBL" id="POUC01000013">
    <property type="protein sequence ID" value="PNG23528.1"/>
    <property type="molecule type" value="Genomic_DNA"/>
</dbReference>
<evidence type="ECO:0000313" key="3">
    <source>
        <dbReference type="Proteomes" id="UP000235943"/>
    </source>
</evidence>
<name>A0A2N8TWZ1_9ACTN</name>
<dbReference type="OrthoDB" id="4330255at2"/>
<gene>
    <name evidence="2" type="ORF">C1J00_03510</name>
</gene>
<keyword evidence="3" id="KW-1185">Reference proteome</keyword>
<feature type="domain" description="Integrase catalytic" evidence="1">
    <location>
        <begin position="2"/>
        <end position="54"/>
    </location>
</feature>